<keyword evidence="1" id="KW-0732">Signal</keyword>
<dbReference type="AlphaFoldDB" id="A0A7X1KBD1"/>
<gene>
    <name evidence="2" type="ORF">H7F49_05295</name>
</gene>
<evidence type="ECO:0000313" key="2">
    <source>
        <dbReference type="EMBL" id="MBC2651109.1"/>
    </source>
</evidence>
<reference evidence="2 3" key="1">
    <citation type="submission" date="2020-08" db="EMBL/GenBank/DDBJ databases">
        <title>The genome sequence of Novosphingobium flavum 4Y4.</title>
        <authorList>
            <person name="Liu Y."/>
        </authorList>
    </citation>
    <scope>NUCLEOTIDE SEQUENCE [LARGE SCALE GENOMIC DNA]</scope>
    <source>
        <strain evidence="2 3">4Y4</strain>
    </source>
</reference>
<dbReference type="Proteomes" id="UP000520156">
    <property type="component" value="Unassembled WGS sequence"/>
</dbReference>
<feature type="chain" id="PRO_5030635629" evidence="1">
    <location>
        <begin position="26"/>
        <end position="125"/>
    </location>
</feature>
<evidence type="ECO:0000313" key="3">
    <source>
        <dbReference type="Proteomes" id="UP000520156"/>
    </source>
</evidence>
<dbReference type="EMBL" id="JACLAU010000005">
    <property type="protein sequence ID" value="MBC2651109.1"/>
    <property type="molecule type" value="Genomic_DNA"/>
</dbReference>
<organism evidence="2 3">
    <name type="scientific">Novosphingobium aerophilum</name>
    <dbReference type="NCBI Taxonomy" id="2839843"/>
    <lineage>
        <taxon>Bacteria</taxon>
        <taxon>Pseudomonadati</taxon>
        <taxon>Pseudomonadota</taxon>
        <taxon>Alphaproteobacteria</taxon>
        <taxon>Sphingomonadales</taxon>
        <taxon>Sphingomonadaceae</taxon>
        <taxon>Novosphingobium</taxon>
    </lineage>
</organism>
<name>A0A7X1KBD1_9SPHN</name>
<evidence type="ECO:0000256" key="1">
    <source>
        <dbReference type="SAM" id="SignalP"/>
    </source>
</evidence>
<dbReference type="RefSeq" id="WP_185682535.1">
    <property type="nucleotide sequence ID" value="NZ_JACLAU010000005.1"/>
</dbReference>
<keyword evidence="3" id="KW-1185">Reference proteome</keyword>
<proteinExistence type="predicted"/>
<protein>
    <submittedName>
        <fullName evidence="2">Uncharacterized protein</fullName>
    </submittedName>
</protein>
<feature type="signal peptide" evidence="1">
    <location>
        <begin position="1"/>
        <end position="25"/>
    </location>
</feature>
<sequence length="125" mass="12869">MPRPLARLALKFCGLSLWAPGIATAPVAADEPAAPPLRVLWFHADQAGDGLAINGFVRRVSARPGTVPGYIRVAAPRADGGGDAIACLRSRDLQRAGSRGGTFRVRLAGAGAPGRVTVAYAPTCP</sequence>
<accession>A0A7X1KBD1</accession>
<comment type="caution">
    <text evidence="2">The sequence shown here is derived from an EMBL/GenBank/DDBJ whole genome shotgun (WGS) entry which is preliminary data.</text>
</comment>